<dbReference type="Pfam" id="PF04893">
    <property type="entry name" value="Yip1"/>
    <property type="match status" value="1"/>
</dbReference>
<comment type="caution">
    <text evidence="7">The sequence shown here is derived from an EMBL/GenBank/DDBJ whole genome shotgun (WGS) entry which is preliminary data.</text>
</comment>
<dbReference type="RefSeq" id="WP_168411785.1">
    <property type="nucleotide sequence ID" value="NZ_JAAXPW010000001.1"/>
</dbReference>
<keyword evidence="2 5" id="KW-0812">Transmembrane</keyword>
<keyword evidence="3 5" id="KW-1133">Transmembrane helix</keyword>
<dbReference type="InterPro" id="IPR006977">
    <property type="entry name" value="Yip1_dom"/>
</dbReference>
<organism evidence="7 8">
    <name type="scientific">Ureibacillus thermosphaericus</name>
    <dbReference type="NCBI Taxonomy" id="51173"/>
    <lineage>
        <taxon>Bacteria</taxon>
        <taxon>Bacillati</taxon>
        <taxon>Bacillota</taxon>
        <taxon>Bacilli</taxon>
        <taxon>Bacillales</taxon>
        <taxon>Caryophanaceae</taxon>
        <taxon>Ureibacillus</taxon>
    </lineage>
</organism>
<protein>
    <recommendedName>
        <fullName evidence="6">Yip1 domain-containing protein</fullName>
    </recommendedName>
</protein>
<dbReference type="GO" id="GO:0016020">
    <property type="term" value="C:membrane"/>
    <property type="evidence" value="ECO:0007669"/>
    <property type="project" value="UniProtKB-SubCell"/>
</dbReference>
<evidence type="ECO:0000256" key="4">
    <source>
        <dbReference type="ARBA" id="ARBA00023136"/>
    </source>
</evidence>
<dbReference type="EMBL" id="JACHGZ010000001">
    <property type="protein sequence ID" value="MBB5147630.1"/>
    <property type="molecule type" value="Genomic_DNA"/>
</dbReference>
<evidence type="ECO:0000256" key="2">
    <source>
        <dbReference type="ARBA" id="ARBA00022692"/>
    </source>
</evidence>
<evidence type="ECO:0000256" key="3">
    <source>
        <dbReference type="ARBA" id="ARBA00022989"/>
    </source>
</evidence>
<name>A0A840PNY8_URETH</name>
<comment type="subcellular location">
    <subcellularLocation>
        <location evidence="1">Membrane</location>
        <topology evidence="1">Multi-pass membrane protein</topology>
    </subcellularLocation>
</comment>
<keyword evidence="8" id="KW-1185">Reference proteome</keyword>
<evidence type="ECO:0000256" key="5">
    <source>
        <dbReference type="SAM" id="Phobius"/>
    </source>
</evidence>
<feature type="transmembrane region" description="Helical" evidence="5">
    <location>
        <begin position="181"/>
        <end position="214"/>
    </location>
</feature>
<sequence>MNEFETPQQEKINPFFTIWLHPKKTTRYVIQEKSWLYVIILLSIGYIGSLFTGYMDIGIYPNFPLWAMILITIILSPIVGLISNAISAFCTWLIGKMFSGKGTYAQLFKASSLSVWPFIVLIPIYLLWMLIDPNSLMNMSEDFGAFAIIGVLFTFIATIWSIVITIAAIAEAHQFSNWKAFFTLLIFAIIIAIIFILIGVIIGIIIVLLGLSYYM</sequence>
<evidence type="ECO:0000259" key="6">
    <source>
        <dbReference type="Pfam" id="PF04893"/>
    </source>
</evidence>
<feature type="domain" description="Yip1" evidence="6">
    <location>
        <begin position="17"/>
        <end position="197"/>
    </location>
</feature>
<reference evidence="7 8" key="1">
    <citation type="submission" date="2020-08" db="EMBL/GenBank/DDBJ databases">
        <title>Genomic Encyclopedia of Type Strains, Phase IV (KMG-IV): sequencing the most valuable type-strain genomes for metagenomic binning, comparative biology and taxonomic classification.</title>
        <authorList>
            <person name="Goeker M."/>
        </authorList>
    </citation>
    <scope>NUCLEOTIDE SEQUENCE [LARGE SCALE GENOMIC DNA]</scope>
    <source>
        <strain evidence="7 8">DSM 10633</strain>
    </source>
</reference>
<proteinExistence type="predicted"/>
<feature type="transmembrane region" description="Helical" evidence="5">
    <location>
        <begin position="34"/>
        <end position="54"/>
    </location>
</feature>
<accession>A0A840PNY8</accession>
<dbReference type="Proteomes" id="UP000557217">
    <property type="component" value="Unassembled WGS sequence"/>
</dbReference>
<evidence type="ECO:0000256" key="1">
    <source>
        <dbReference type="ARBA" id="ARBA00004141"/>
    </source>
</evidence>
<gene>
    <name evidence="7" type="ORF">HNR36_000011</name>
</gene>
<feature type="transmembrane region" description="Helical" evidence="5">
    <location>
        <begin position="66"/>
        <end position="95"/>
    </location>
</feature>
<evidence type="ECO:0000313" key="8">
    <source>
        <dbReference type="Proteomes" id="UP000557217"/>
    </source>
</evidence>
<feature type="transmembrane region" description="Helical" evidence="5">
    <location>
        <begin position="107"/>
        <end position="131"/>
    </location>
</feature>
<evidence type="ECO:0000313" key="7">
    <source>
        <dbReference type="EMBL" id="MBB5147630.1"/>
    </source>
</evidence>
<dbReference type="AlphaFoldDB" id="A0A840PNY8"/>
<feature type="transmembrane region" description="Helical" evidence="5">
    <location>
        <begin position="143"/>
        <end position="169"/>
    </location>
</feature>
<keyword evidence="4 5" id="KW-0472">Membrane</keyword>